<protein>
    <recommendedName>
        <fullName evidence="4">DNA replication complex GINS protein PSF2</fullName>
    </recommendedName>
    <alternativeName>
        <fullName evidence="3">DNA replication complex GINS protein psf2</fullName>
    </alternativeName>
</protein>
<gene>
    <name evidence="9" type="ORF">RHOBADRAFT_12594</name>
</gene>
<dbReference type="SUPFAM" id="SSF158573">
    <property type="entry name" value="GINS helical bundle-like"/>
    <property type="match status" value="1"/>
</dbReference>
<evidence type="ECO:0000256" key="2">
    <source>
        <dbReference type="ARBA" id="ARBA00010565"/>
    </source>
</evidence>
<feature type="non-terminal residue" evidence="9">
    <location>
        <position position="1"/>
    </location>
</feature>
<dbReference type="GO" id="GO:0000811">
    <property type="term" value="C:GINS complex"/>
    <property type="evidence" value="ECO:0007669"/>
    <property type="project" value="TreeGrafter"/>
</dbReference>
<dbReference type="InterPro" id="IPR007257">
    <property type="entry name" value="GINS_Psf2"/>
</dbReference>
<dbReference type="CDD" id="cd11712">
    <property type="entry name" value="GINS_A_psf2"/>
    <property type="match status" value="1"/>
</dbReference>
<keyword evidence="6" id="KW-0539">Nucleus</keyword>
<dbReference type="InterPro" id="IPR036224">
    <property type="entry name" value="GINS_bundle-like_dom_sf"/>
</dbReference>
<dbReference type="STRING" id="578459.A0A194S873"/>
<evidence type="ECO:0000256" key="4">
    <source>
        <dbReference type="ARBA" id="ARBA00015139"/>
    </source>
</evidence>
<dbReference type="OrthoDB" id="1938138at2759"/>
<comment type="similarity">
    <text evidence="2">Belongs to the GINS2/PSF2 family.</text>
</comment>
<reference evidence="9 10" key="1">
    <citation type="journal article" date="2015" name="Front. Microbiol.">
        <title>Genome sequence of the plant growth promoting endophytic yeast Rhodotorula graminis WP1.</title>
        <authorList>
            <person name="Firrincieli A."/>
            <person name="Otillar R."/>
            <person name="Salamov A."/>
            <person name="Schmutz J."/>
            <person name="Khan Z."/>
            <person name="Redman R.S."/>
            <person name="Fleck N.D."/>
            <person name="Lindquist E."/>
            <person name="Grigoriev I.V."/>
            <person name="Doty S.L."/>
        </authorList>
    </citation>
    <scope>NUCLEOTIDE SEQUENCE [LARGE SCALE GENOMIC DNA]</scope>
    <source>
        <strain evidence="9 10">WP1</strain>
    </source>
</reference>
<organism evidence="9 10">
    <name type="scientific">Rhodotorula graminis (strain WP1)</name>
    <dbReference type="NCBI Taxonomy" id="578459"/>
    <lineage>
        <taxon>Eukaryota</taxon>
        <taxon>Fungi</taxon>
        <taxon>Dikarya</taxon>
        <taxon>Basidiomycota</taxon>
        <taxon>Pucciniomycotina</taxon>
        <taxon>Microbotryomycetes</taxon>
        <taxon>Sporidiobolales</taxon>
        <taxon>Sporidiobolaceae</taxon>
        <taxon>Rhodotorula</taxon>
    </lineage>
</organism>
<feature type="domain" description="GINS subunit" evidence="8">
    <location>
        <begin position="5"/>
        <end position="75"/>
    </location>
</feature>
<evidence type="ECO:0000256" key="3">
    <source>
        <dbReference type="ARBA" id="ARBA00013969"/>
    </source>
</evidence>
<proteinExistence type="inferred from homology"/>
<dbReference type="PANTHER" id="PTHR12772">
    <property type="entry name" value="DNA REPLICATION COMPLEX GINS PROTEIN PSF2"/>
    <property type="match status" value="1"/>
</dbReference>
<dbReference type="AlphaFoldDB" id="A0A194S873"/>
<evidence type="ECO:0000256" key="5">
    <source>
        <dbReference type="ARBA" id="ARBA00022705"/>
    </source>
</evidence>
<evidence type="ECO:0000256" key="1">
    <source>
        <dbReference type="ARBA" id="ARBA00004123"/>
    </source>
</evidence>
<evidence type="ECO:0000256" key="7">
    <source>
        <dbReference type="SAM" id="MobiDB-lite"/>
    </source>
</evidence>
<dbReference type="Proteomes" id="UP000053890">
    <property type="component" value="Unassembled WGS sequence"/>
</dbReference>
<dbReference type="GO" id="GO:0000727">
    <property type="term" value="P:double-strand break repair via break-induced replication"/>
    <property type="evidence" value="ECO:0007669"/>
    <property type="project" value="TreeGrafter"/>
</dbReference>
<dbReference type="FunFam" id="1.20.58.1020:FF:000001">
    <property type="entry name" value="DNA replication complex GINS protein PSF2"/>
    <property type="match status" value="1"/>
</dbReference>
<sequence>FSDLPRDYLEVSKVLLEVASDDVPAPDRVRLLLKDIREARQAKVREGLAAINAVHLGMPNLSTLELSELRPFFSLAFTRLRDLDPQAEAHREAEEWWMRDPAGCMDAARRGEVGGKRDGASFGAGGRGGRGDREGTEMSGL</sequence>
<evidence type="ECO:0000313" key="9">
    <source>
        <dbReference type="EMBL" id="KPV76764.1"/>
    </source>
</evidence>
<dbReference type="PANTHER" id="PTHR12772:SF0">
    <property type="entry name" value="DNA REPLICATION COMPLEX GINS PROTEIN PSF2"/>
    <property type="match status" value="1"/>
</dbReference>
<dbReference type="GeneID" id="28972546"/>
<evidence type="ECO:0000256" key="6">
    <source>
        <dbReference type="ARBA" id="ARBA00023242"/>
    </source>
</evidence>
<name>A0A194S873_RHOGW</name>
<dbReference type="EMBL" id="KQ474075">
    <property type="protein sequence ID" value="KPV76764.1"/>
    <property type="molecule type" value="Genomic_DNA"/>
</dbReference>
<feature type="region of interest" description="Disordered" evidence="7">
    <location>
        <begin position="111"/>
        <end position="141"/>
    </location>
</feature>
<dbReference type="RefSeq" id="XP_018272813.1">
    <property type="nucleotide sequence ID" value="XM_018412097.1"/>
</dbReference>
<evidence type="ECO:0000313" key="10">
    <source>
        <dbReference type="Proteomes" id="UP000053890"/>
    </source>
</evidence>
<accession>A0A194S873</accession>
<dbReference type="Pfam" id="PF05916">
    <property type="entry name" value="Sld5"/>
    <property type="match status" value="1"/>
</dbReference>
<feature type="compositionally biased region" description="Basic and acidic residues" evidence="7">
    <location>
        <begin position="129"/>
        <end position="141"/>
    </location>
</feature>
<dbReference type="GO" id="GO:0006260">
    <property type="term" value="P:DNA replication"/>
    <property type="evidence" value="ECO:0007669"/>
    <property type="project" value="UniProtKB-KW"/>
</dbReference>
<dbReference type="Gene3D" id="1.20.58.1020">
    <property type="match status" value="1"/>
</dbReference>
<keyword evidence="10" id="KW-1185">Reference proteome</keyword>
<keyword evidence="5" id="KW-0235">DNA replication</keyword>
<evidence type="ECO:0000259" key="8">
    <source>
        <dbReference type="Pfam" id="PF05916"/>
    </source>
</evidence>
<dbReference type="InterPro" id="IPR021151">
    <property type="entry name" value="GINS_A"/>
</dbReference>
<comment type="subcellular location">
    <subcellularLocation>
        <location evidence="1">Nucleus</location>
    </subcellularLocation>
</comment>